<dbReference type="InterPro" id="IPR001959">
    <property type="entry name" value="Transposase"/>
</dbReference>
<protein>
    <submittedName>
        <fullName evidence="11">Transposase</fullName>
    </submittedName>
</protein>
<evidence type="ECO:0000256" key="3">
    <source>
        <dbReference type="ARBA" id="ARBA00022578"/>
    </source>
</evidence>
<dbReference type="InterPro" id="IPR021027">
    <property type="entry name" value="Transposase_put_HTH"/>
</dbReference>
<evidence type="ECO:0000313" key="12">
    <source>
        <dbReference type="Proteomes" id="UP000053099"/>
    </source>
</evidence>
<dbReference type="PANTHER" id="PTHR30405:SF25">
    <property type="entry name" value="RNA-GUIDED DNA ENDONUCLEASE INSQ-RELATED"/>
    <property type="match status" value="1"/>
</dbReference>
<organism evidence="11 12">
    <name type="scientific">Thermus scotoductus</name>
    <dbReference type="NCBI Taxonomy" id="37636"/>
    <lineage>
        <taxon>Bacteria</taxon>
        <taxon>Thermotogati</taxon>
        <taxon>Deinococcota</taxon>
        <taxon>Deinococci</taxon>
        <taxon>Thermales</taxon>
        <taxon>Thermaceae</taxon>
        <taxon>Thermus</taxon>
    </lineage>
</organism>
<evidence type="ECO:0000256" key="5">
    <source>
        <dbReference type="ARBA" id="ARBA00022833"/>
    </source>
</evidence>
<name>A0A0N0ZNI8_THESC</name>
<dbReference type="Pfam" id="PF12323">
    <property type="entry name" value="HTH_OrfB_IS605"/>
    <property type="match status" value="1"/>
</dbReference>
<evidence type="ECO:0000256" key="1">
    <source>
        <dbReference type="ARBA" id="ARBA00008761"/>
    </source>
</evidence>
<gene>
    <name evidence="11" type="ORF">AN926_07495</name>
</gene>
<feature type="domain" description="Probable transposase IS891/IS1136/IS1341" evidence="8">
    <location>
        <begin position="170"/>
        <end position="281"/>
    </location>
</feature>
<keyword evidence="3" id="KW-0815">Transposition</keyword>
<dbReference type="Pfam" id="PF07282">
    <property type="entry name" value="Cas12f1-like_TNB"/>
    <property type="match status" value="1"/>
</dbReference>
<evidence type="ECO:0000256" key="4">
    <source>
        <dbReference type="ARBA" id="ARBA00022723"/>
    </source>
</evidence>
<dbReference type="InterPro" id="IPR051399">
    <property type="entry name" value="RNA-guided_DNA_endo/Transpos"/>
</dbReference>
<evidence type="ECO:0000256" key="6">
    <source>
        <dbReference type="ARBA" id="ARBA00023125"/>
    </source>
</evidence>
<evidence type="ECO:0000259" key="10">
    <source>
        <dbReference type="Pfam" id="PF12323"/>
    </source>
</evidence>
<reference evidence="11 12" key="1">
    <citation type="submission" date="2015-09" db="EMBL/GenBank/DDBJ databases">
        <title>Draft genome sequence of Thermus scotoductus strain K1 isolated from a geothermal spring in Nagorno-Karabakh, Armenia.</title>
        <authorList>
            <person name="Saghatelyan A."/>
            <person name="Poghosyan L."/>
            <person name="Panosyan H."/>
            <person name="Birkeland N.-K."/>
        </authorList>
    </citation>
    <scope>NUCLEOTIDE SEQUENCE [LARGE SCALE GENOMIC DNA]</scope>
    <source>
        <strain evidence="11 12">K1</strain>
    </source>
</reference>
<comment type="caution">
    <text evidence="11">The sequence shown here is derived from an EMBL/GenBank/DDBJ whole genome shotgun (WGS) entry which is preliminary data.</text>
</comment>
<dbReference type="GO" id="GO:0032196">
    <property type="term" value="P:transposition"/>
    <property type="evidence" value="ECO:0007669"/>
    <property type="project" value="UniProtKB-KW"/>
</dbReference>
<dbReference type="InterPro" id="IPR010095">
    <property type="entry name" value="Cas12f1-like_TNB"/>
</dbReference>
<dbReference type="NCBIfam" id="NF040570">
    <property type="entry name" value="guided_TnpB"/>
    <property type="match status" value="1"/>
</dbReference>
<evidence type="ECO:0000256" key="7">
    <source>
        <dbReference type="ARBA" id="ARBA00023172"/>
    </source>
</evidence>
<keyword evidence="7" id="KW-0233">DNA recombination</keyword>
<dbReference type="Proteomes" id="UP000053099">
    <property type="component" value="Unassembled WGS sequence"/>
</dbReference>
<dbReference type="GO" id="GO:0046872">
    <property type="term" value="F:metal ion binding"/>
    <property type="evidence" value="ECO:0007669"/>
    <property type="project" value="UniProtKB-KW"/>
</dbReference>
<dbReference type="GO" id="GO:0006310">
    <property type="term" value="P:DNA recombination"/>
    <property type="evidence" value="ECO:0007669"/>
    <property type="project" value="UniProtKB-KW"/>
</dbReference>
<dbReference type="NCBIfam" id="TIGR01766">
    <property type="entry name" value="IS200/IS605 family accessory protein TnpB-like domain"/>
    <property type="match status" value="1"/>
</dbReference>
<evidence type="ECO:0000259" key="9">
    <source>
        <dbReference type="Pfam" id="PF07282"/>
    </source>
</evidence>
<evidence type="ECO:0000259" key="8">
    <source>
        <dbReference type="Pfam" id="PF01385"/>
    </source>
</evidence>
<feature type="domain" description="Transposase putative helix-turn-helix" evidence="10">
    <location>
        <begin position="1"/>
        <end position="45"/>
    </location>
</feature>
<evidence type="ECO:0000256" key="2">
    <source>
        <dbReference type="ARBA" id="ARBA00011044"/>
    </source>
</evidence>
<dbReference type="GO" id="GO:0003677">
    <property type="term" value="F:DNA binding"/>
    <property type="evidence" value="ECO:0007669"/>
    <property type="project" value="UniProtKB-KW"/>
</dbReference>
<dbReference type="AlphaFoldDB" id="A0A0N0ZNI8"/>
<comment type="similarity">
    <text evidence="1">In the C-terminal section; belongs to the transposase 35 family.</text>
</comment>
<dbReference type="EMBL" id="LJJR01000019">
    <property type="protein sequence ID" value="KPD30030.1"/>
    <property type="molecule type" value="Genomic_DNA"/>
</dbReference>
<feature type="domain" description="Cas12f1-like TNB" evidence="9">
    <location>
        <begin position="293"/>
        <end position="358"/>
    </location>
</feature>
<keyword evidence="4" id="KW-0479">Metal-binding</keyword>
<evidence type="ECO:0000313" key="11">
    <source>
        <dbReference type="EMBL" id="KPD30030.1"/>
    </source>
</evidence>
<keyword evidence="6" id="KW-0238">DNA-binding</keyword>
<sequence>MRKAFKYRLYPTQPQRRDLNKTLMLCRQLYNAALQERRDAYKKAGRTVGFYEQKRYLPEIRAELPEYKHIHSQVLQNVIERVDLAFKGFFRRVKAGQKAGYPRFKGQGRYDSFTFPQAYETGVKLQDGGRRVLLYGIGSVKVKLHRPLEGKIKTATVKREGEHWYIIFITEVDPKPLPPSEEAIGIDLGTNPHFLVTSEGEMVEAPRYFQKAQAKLATAQRSLARKKRGSNRRRQARRRVARLHRKIANQRRDFHHKVARKLVNRYGTIVHEDLNVQALSRSHIAKGVHDAGWAQFLMILAYKAEEAGRRVIKVDPKYTSQDCPVCGHREKKPLWVRAYTCPQCGALLHRDVAAAQNILAKAWTGPSGETLRAFPQGNTPRSPGL</sequence>
<dbReference type="PANTHER" id="PTHR30405">
    <property type="entry name" value="TRANSPOSASE"/>
    <property type="match status" value="1"/>
</dbReference>
<comment type="similarity">
    <text evidence="2">In the N-terminal section; belongs to the transposase 2 family.</text>
</comment>
<proteinExistence type="inferred from homology"/>
<dbReference type="PATRIC" id="fig|37636.3.peg.572"/>
<accession>A0A0N0ZNI8</accession>
<dbReference type="Pfam" id="PF01385">
    <property type="entry name" value="OrfB_IS605"/>
    <property type="match status" value="1"/>
</dbReference>
<dbReference type="CDD" id="cd00350">
    <property type="entry name" value="rubredoxin_like"/>
    <property type="match status" value="1"/>
</dbReference>
<keyword evidence="5" id="KW-0862">Zinc</keyword>